<organism evidence="4 5">
    <name type="scientific">Arenaria interpres</name>
    <name type="common">Ruddy turnstone</name>
    <name type="synonym">Tringa interpres</name>
    <dbReference type="NCBI Taxonomy" id="54971"/>
    <lineage>
        <taxon>Eukaryota</taxon>
        <taxon>Metazoa</taxon>
        <taxon>Chordata</taxon>
        <taxon>Craniata</taxon>
        <taxon>Vertebrata</taxon>
        <taxon>Euteleostomi</taxon>
        <taxon>Archelosauria</taxon>
        <taxon>Archosauria</taxon>
        <taxon>Dinosauria</taxon>
        <taxon>Saurischia</taxon>
        <taxon>Theropoda</taxon>
        <taxon>Coelurosauria</taxon>
        <taxon>Aves</taxon>
        <taxon>Neognathae</taxon>
        <taxon>Neoaves</taxon>
        <taxon>Charadriiformes</taxon>
        <taxon>Scolopacidae</taxon>
        <taxon>Arenaria</taxon>
    </lineage>
</organism>
<keyword evidence="5" id="KW-1185">Reference proteome</keyword>
<protein>
    <submittedName>
        <fullName evidence="4">FCGBP protein</fullName>
    </submittedName>
</protein>
<comment type="caution">
    <text evidence="4">The sequence shown here is derived from an EMBL/GenBank/DDBJ whole genome shotgun (WGS) entry which is preliminary data.</text>
</comment>
<sequence>MSCRPAACPFGQACGHQDGVRACVDQPGHCTLAPASRFVSFDGATMATGATRATMATGIYVAVALCDHRRPDWFRLLVDVGEIQDRPTVVALHLFSPKVFLTLKRDKKVWVNGVPTTLPVEISSTLTINETRSTLWVTHDPQFVIGLSPGGEVTVTVTQDLGHHLCGICSNYDGEATNDLRGPDGTLVGDVVALAKAWRAPDFAH</sequence>
<dbReference type="Proteomes" id="UP000541811">
    <property type="component" value="Unassembled WGS sequence"/>
</dbReference>
<evidence type="ECO:0000313" key="4">
    <source>
        <dbReference type="EMBL" id="NXK22745.1"/>
    </source>
</evidence>
<evidence type="ECO:0000313" key="5">
    <source>
        <dbReference type="Proteomes" id="UP000541811"/>
    </source>
</evidence>
<proteinExistence type="predicted"/>
<dbReference type="SMART" id="SM00216">
    <property type="entry name" value="VWD"/>
    <property type="match status" value="1"/>
</dbReference>
<dbReference type="EMBL" id="VXAK01014094">
    <property type="protein sequence ID" value="NXK22745.1"/>
    <property type="molecule type" value="Genomic_DNA"/>
</dbReference>
<dbReference type="Pfam" id="PF00094">
    <property type="entry name" value="VWD"/>
    <property type="match status" value="1"/>
</dbReference>
<accession>A0A7L0HSW7</accession>
<dbReference type="PROSITE" id="PS51233">
    <property type="entry name" value="VWFD"/>
    <property type="match status" value="1"/>
</dbReference>
<dbReference type="InterPro" id="IPR001846">
    <property type="entry name" value="VWF_type-D"/>
</dbReference>
<feature type="non-terminal residue" evidence="4">
    <location>
        <position position="205"/>
    </location>
</feature>
<evidence type="ECO:0000256" key="2">
    <source>
        <dbReference type="ARBA" id="ARBA00023180"/>
    </source>
</evidence>
<evidence type="ECO:0000256" key="1">
    <source>
        <dbReference type="ARBA" id="ARBA00023157"/>
    </source>
</evidence>
<reference evidence="4 5" key="1">
    <citation type="submission" date="2019-09" db="EMBL/GenBank/DDBJ databases">
        <title>Bird 10,000 Genomes (B10K) Project - Family phase.</title>
        <authorList>
            <person name="Zhang G."/>
        </authorList>
    </citation>
    <scope>NUCLEOTIDE SEQUENCE [LARGE SCALE GENOMIC DNA]</scope>
    <source>
        <strain evidence="4">B10K-DU-005-73</strain>
        <tissue evidence="4">Liver</tissue>
    </source>
</reference>
<name>A0A7L0HSW7_AREIN</name>
<feature type="non-terminal residue" evidence="4">
    <location>
        <position position="1"/>
    </location>
</feature>
<dbReference type="InterPro" id="IPR050780">
    <property type="entry name" value="Mucin_vWF_Thrombospondin_sf"/>
</dbReference>
<dbReference type="PANTHER" id="PTHR11339">
    <property type="entry name" value="EXTRACELLULAR MATRIX GLYCOPROTEIN RELATED"/>
    <property type="match status" value="1"/>
</dbReference>
<keyword evidence="1" id="KW-1015">Disulfide bond</keyword>
<dbReference type="AlphaFoldDB" id="A0A7L0HSW7"/>
<keyword evidence="2" id="KW-0325">Glycoprotein</keyword>
<feature type="domain" description="VWFD" evidence="3">
    <location>
        <begin position="28"/>
        <end position="205"/>
    </location>
</feature>
<evidence type="ECO:0000259" key="3">
    <source>
        <dbReference type="PROSITE" id="PS51233"/>
    </source>
</evidence>
<gene>
    <name evidence="4" type="primary">Fcgbp_1</name>
    <name evidence="4" type="ORF">AREINT_R14925</name>
</gene>